<dbReference type="GO" id="GO:0009279">
    <property type="term" value="C:cell outer membrane"/>
    <property type="evidence" value="ECO:0007669"/>
    <property type="project" value="UniProtKB-SubCell"/>
</dbReference>
<accession>A0A108TD73</accession>
<evidence type="ECO:0000256" key="3">
    <source>
        <dbReference type="ARBA" id="ARBA00022729"/>
    </source>
</evidence>
<gene>
    <name evidence="8" type="ORF">AA415_00359</name>
</gene>
<keyword evidence="9" id="KW-1185">Reference proteome</keyword>
<comment type="subcellular location">
    <subcellularLocation>
        <location evidence="1">Cell outer membrane</location>
    </subcellularLocation>
</comment>
<protein>
    <submittedName>
        <fullName evidence="8">SusD family protein</fullName>
    </submittedName>
</protein>
<keyword evidence="3" id="KW-0732">Signal</keyword>
<evidence type="ECO:0000259" key="6">
    <source>
        <dbReference type="Pfam" id="PF07980"/>
    </source>
</evidence>
<sequence length="489" mass="56791">MNKIKYYVGAICLALSLNSCSDFLDEEPVSEIPADKMWQTARDAKAGVNEIYGLLRTTLRENYFYWGEFRSDNVAPGAPVMADQARVINNLMSTDESCARWTNLYQMINQTNLAIKYVPQISMPDVSDRNDYLGQAYALRALAYFYAIRVWGDVPLFTEPTEKYSDAIYKARTDKNEIIDQVILPDLKKAEKLINRNKNFERKRISICGVWAIMADVYMWKKEYNLADQTIEKMASIQSKKGGRFVDFEPNLQAWHTMFTEELVNKPSDNTPENDEYNTREFIFLIHFNMDEVGTNGYSYMYQWFSGSGNRAAVMSDQFMDIFNADDMKGDLRKDFIVKDYQEGYELRKYMSGDISNSLNKTCEVGYPIYRYSDMMLLQAEARARMGKWGEALELVKQIRDRAGLQTLTENDFASEDELVNYILRERQVELAGEGRRWFDLLRTGQWKTVMQPINGLCKDGNELFPIHYSHIIENPNIVQNEYYGKSNN</sequence>
<organism evidence="8 9">
    <name type="scientific">Bacteroides stercoris</name>
    <dbReference type="NCBI Taxonomy" id="46506"/>
    <lineage>
        <taxon>Bacteria</taxon>
        <taxon>Pseudomonadati</taxon>
        <taxon>Bacteroidota</taxon>
        <taxon>Bacteroidia</taxon>
        <taxon>Bacteroidales</taxon>
        <taxon>Bacteroidaceae</taxon>
        <taxon>Bacteroides</taxon>
    </lineage>
</organism>
<evidence type="ECO:0000259" key="7">
    <source>
        <dbReference type="Pfam" id="PF14322"/>
    </source>
</evidence>
<reference evidence="8 9" key="1">
    <citation type="journal article" date="2016" name="BMC Genomics">
        <title>Type VI secretion systems of human gut Bacteroidales segregate into three genetic architectures, two of which are contained on mobile genetic elements.</title>
        <authorList>
            <person name="Coyne M.J."/>
            <person name="Roelofs K.G."/>
            <person name="Comstock L.E."/>
        </authorList>
    </citation>
    <scope>NUCLEOTIDE SEQUENCE [LARGE SCALE GENOMIC DNA]</scope>
    <source>
        <strain evidence="8 9">CL09T03C01</strain>
    </source>
</reference>
<dbReference type="PATRIC" id="fig|46506.5.peg.386"/>
<comment type="similarity">
    <text evidence="2">Belongs to the SusD family.</text>
</comment>
<dbReference type="Pfam" id="PF14322">
    <property type="entry name" value="SusD-like_3"/>
    <property type="match status" value="1"/>
</dbReference>
<dbReference type="RefSeq" id="WP_005651644.1">
    <property type="nucleotide sequence ID" value="NZ_CP081913.1"/>
</dbReference>
<dbReference type="Pfam" id="PF07980">
    <property type="entry name" value="SusD_RagB"/>
    <property type="match status" value="1"/>
</dbReference>
<dbReference type="STRING" id="46506.AA415_00359"/>
<evidence type="ECO:0000256" key="4">
    <source>
        <dbReference type="ARBA" id="ARBA00023136"/>
    </source>
</evidence>
<feature type="domain" description="RagB/SusD" evidence="6">
    <location>
        <begin position="342"/>
        <end position="484"/>
    </location>
</feature>
<name>A0A108TD73_BACSE</name>
<dbReference type="InterPro" id="IPR011990">
    <property type="entry name" value="TPR-like_helical_dom_sf"/>
</dbReference>
<dbReference type="SUPFAM" id="SSF48452">
    <property type="entry name" value="TPR-like"/>
    <property type="match status" value="1"/>
</dbReference>
<keyword evidence="5" id="KW-0998">Cell outer membrane</keyword>
<dbReference type="InterPro" id="IPR012944">
    <property type="entry name" value="SusD_RagB_dom"/>
</dbReference>
<evidence type="ECO:0000256" key="1">
    <source>
        <dbReference type="ARBA" id="ARBA00004442"/>
    </source>
</evidence>
<dbReference type="CDD" id="cd08977">
    <property type="entry name" value="SusD"/>
    <property type="match status" value="1"/>
</dbReference>
<proteinExistence type="inferred from homology"/>
<dbReference type="EMBL" id="LRGC01000001">
    <property type="protein sequence ID" value="KWR57816.1"/>
    <property type="molecule type" value="Genomic_DNA"/>
</dbReference>
<dbReference type="GeneID" id="31795668"/>
<dbReference type="InterPro" id="IPR033985">
    <property type="entry name" value="SusD-like_N"/>
</dbReference>
<dbReference type="Proteomes" id="UP000056419">
    <property type="component" value="Unassembled WGS sequence"/>
</dbReference>
<keyword evidence="4" id="KW-0472">Membrane</keyword>
<dbReference type="Gene3D" id="1.25.40.390">
    <property type="match status" value="1"/>
</dbReference>
<feature type="domain" description="SusD-like N-terminal" evidence="7">
    <location>
        <begin position="22"/>
        <end position="218"/>
    </location>
</feature>
<evidence type="ECO:0000256" key="2">
    <source>
        <dbReference type="ARBA" id="ARBA00006275"/>
    </source>
</evidence>
<evidence type="ECO:0000313" key="8">
    <source>
        <dbReference type="EMBL" id="KWR57816.1"/>
    </source>
</evidence>
<evidence type="ECO:0000313" key="9">
    <source>
        <dbReference type="Proteomes" id="UP000056419"/>
    </source>
</evidence>
<dbReference type="AlphaFoldDB" id="A0A108TD73"/>
<evidence type="ECO:0000256" key="5">
    <source>
        <dbReference type="ARBA" id="ARBA00023237"/>
    </source>
</evidence>
<comment type="caution">
    <text evidence="8">The sequence shown here is derived from an EMBL/GenBank/DDBJ whole genome shotgun (WGS) entry which is preliminary data.</text>
</comment>